<feature type="compositionally biased region" description="Polar residues" evidence="1">
    <location>
        <begin position="14"/>
        <end position="32"/>
    </location>
</feature>
<dbReference type="SUPFAM" id="SSF53474">
    <property type="entry name" value="alpha/beta-Hydrolases"/>
    <property type="match status" value="1"/>
</dbReference>
<dbReference type="InterPro" id="IPR018712">
    <property type="entry name" value="Tle1-like_cat"/>
</dbReference>
<dbReference type="InterPro" id="IPR029058">
    <property type="entry name" value="AB_hydrolase_fold"/>
</dbReference>
<organism evidence="3 4">
    <name type="scientific">Heterobasidion irregulare (strain TC 32-1)</name>
    <dbReference type="NCBI Taxonomy" id="747525"/>
    <lineage>
        <taxon>Eukaryota</taxon>
        <taxon>Fungi</taxon>
        <taxon>Dikarya</taxon>
        <taxon>Basidiomycota</taxon>
        <taxon>Agaricomycotina</taxon>
        <taxon>Agaricomycetes</taxon>
        <taxon>Russulales</taxon>
        <taxon>Bondarzewiaceae</taxon>
        <taxon>Heterobasidion</taxon>
        <taxon>Heterobasidion annosum species complex</taxon>
    </lineage>
</organism>
<dbReference type="HOGENOM" id="CLU_005049_5_1_1"/>
<name>W4JSQ6_HETIT</name>
<dbReference type="Pfam" id="PF09994">
    <property type="entry name" value="T6SS_Tle1-like_cat"/>
    <property type="match status" value="1"/>
</dbReference>
<evidence type="ECO:0000313" key="4">
    <source>
        <dbReference type="Proteomes" id="UP000030671"/>
    </source>
</evidence>
<evidence type="ECO:0000256" key="1">
    <source>
        <dbReference type="SAM" id="MobiDB-lite"/>
    </source>
</evidence>
<dbReference type="Proteomes" id="UP000030671">
    <property type="component" value="Unassembled WGS sequence"/>
</dbReference>
<evidence type="ECO:0000313" key="3">
    <source>
        <dbReference type="EMBL" id="ETW75891.1"/>
    </source>
</evidence>
<feature type="region of interest" description="Disordered" evidence="1">
    <location>
        <begin position="1"/>
        <end position="34"/>
    </location>
</feature>
<proteinExistence type="predicted"/>
<reference evidence="3 4" key="1">
    <citation type="journal article" date="2012" name="New Phytol.">
        <title>Insight into trade-off between wood decay and parasitism from the genome of a fungal forest pathogen.</title>
        <authorList>
            <person name="Olson A."/>
            <person name="Aerts A."/>
            <person name="Asiegbu F."/>
            <person name="Belbahri L."/>
            <person name="Bouzid O."/>
            <person name="Broberg A."/>
            <person name="Canback B."/>
            <person name="Coutinho P.M."/>
            <person name="Cullen D."/>
            <person name="Dalman K."/>
            <person name="Deflorio G."/>
            <person name="van Diepen L.T."/>
            <person name="Dunand C."/>
            <person name="Duplessis S."/>
            <person name="Durling M."/>
            <person name="Gonthier P."/>
            <person name="Grimwood J."/>
            <person name="Fossdal C.G."/>
            <person name="Hansson D."/>
            <person name="Henrissat B."/>
            <person name="Hietala A."/>
            <person name="Himmelstrand K."/>
            <person name="Hoffmeister D."/>
            <person name="Hogberg N."/>
            <person name="James T.Y."/>
            <person name="Karlsson M."/>
            <person name="Kohler A."/>
            <person name="Kues U."/>
            <person name="Lee Y.H."/>
            <person name="Lin Y.C."/>
            <person name="Lind M."/>
            <person name="Lindquist E."/>
            <person name="Lombard V."/>
            <person name="Lucas S."/>
            <person name="Lunden K."/>
            <person name="Morin E."/>
            <person name="Murat C."/>
            <person name="Park J."/>
            <person name="Raffaello T."/>
            <person name="Rouze P."/>
            <person name="Salamov A."/>
            <person name="Schmutz J."/>
            <person name="Solheim H."/>
            <person name="Stahlberg J."/>
            <person name="Velez H."/>
            <person name="de Vries R.P."/>
            <person name="Wiebenga A."/>
            <person name="Woodward S."/>
            <person name="Yakovlev I."/>
            <person name="Garbelotto M."/>
            <person name="Martin F."/>
            <person name="Grigoriev I.V."/>
            <person name="Stenlid J."/>
        </authorList>
    </citation>
    <scope>NUCLEOTIDE SEQUENCE [LARGE SCALE GENOMIC DNA]</scope>
    <source>
        <strain evidence="3 4">TC 32-1</strain>
    </source>
</reference>
<sequence length="429" mass="48679">MSRNSPSEAEVVDSVTSVNPRGDSDIQSTSMNVGDDLPSVHQTSACKCQPETDTTKNIIICIDGTASRLGLERTAVLDLYRHIKKNGHEERQIAFYHNGMGTVPALPSWRSFEYWKQILNSKIDLAIGWDFHKTIQQAYIWLSNNYVDGDRVYLFGFSRGAYQVRVLAAIIASLGVPFPNNEAQVPIAYQLYINMHAKHQPDAMILTTLFKETFASRTVPVHFLGAWDSVSSIGLRANGPPIAPDSMNNICFFRHALALDERRVKFMPTYAQGPYPRADHARSMQIKEVWFPGTHRDMGIRTPDNLLADLSFRWMHSEAAHCGLRLQWIDPIEGPLALPEDSMKHMWRLMELLPIRRLAYKGDKTTLIPNYARGRPVFPGQMIHSRVADMGPMYDPRAQGLDIARIRDKRRTAAIDELWDSSDLMRVRS</sequence>
<dbReference type="InParanoid" id="W4JSQ6"/>
<dbReference type="PANTHER" id="PTHR33840:SF1">
    <property type="entry name" value="TLE1 PHOSPHOLIPASE DOMAIN-CONTAINING PROTEIN"/>
    <property type="match status" value="1"/>
</dbReference>
<accession>W4JSQ6</accession>
<dbReference type="PANTHER" id="PTHR33840">
    <property type="match status" value="1"/>
</dbReference>
<gene>
    <name evidence="3" type="ORF">HETIRDRAFT_446735</name>
</gene>
<feature type="domain" description="T6SS Phospholipase effector Tle1-like catalytic" evidence="2">
    <location>
        <begin position="56"/>
        <end position="317"/>
    </location>
</feature>
<dbReference type="AlphaFoldDB" id="W4JSQ6"/>
<protein>
    <recommendedName>
        <fullName evidence="2">T6SS Phospholipase effector Tle1-like catalytic domain-containing protein</fullName>
    </recommendedName>
</protein>
<dbReference type="EMBL" id="KI925465">
    <property type="protein sequence ID" value="ETW75891.1"/>
    <property type="molecule type" value="Genomic_DNA"/>
</dbReference>
<dbReference type="KEGG" id="hir:HETIRDRAFT_446735"/>
<dbReference type="OrthoDB" id="3057168at2759"/>
<keyword evidence="4" id="KW-1185">Reference proteome</keyword>
<dbReference type="RefSeq" id="XP_009552131.1">
    <property type="nucleotide sequence ID" value="XM_009553836.1"/>
</dbReference>
<dbReference type="GeneID" id="20675707"/>
<evidence type="ECO:0000259" key="2">
    <source>
        <dbReference type="Pfam" id="PF09994"/>
    </source>
</evidence>